<dbReference type="Pfam" id="PF00153">
    <property type="entry name" value="Mito_carr"/>
    <property type="match status" value="3"/>
</dbReference>
<keyword evidence="4 9" id="KW-0812">Transmembrane</keyword>
<evidence type="ECO:0000256" key="6">
    <source>
        <dbReference type="ARBA" id="ARBA00022989"/>
    </source>
</evidence>
<dbReference type="Gene3D" id="1.50.40.10">
    <property type="entry name" value="Mitochondrial carrier domain"/>
    <property type="match status" value="1"/>
</dbReference>
<comment type="subcellular location">
    <subcellularLocation>
        <location evidence="1">Mitochondrion membrane</location>
        <topology evidence="1">Multi-pass membrane protein</topology>
    </subcellularLocation>
</comment>
<evidence type="ECO:0000256" key="5">
    <source>
        <dbReference type="ARBA" id="ARBA00022737"/>
    </source>
</evidence>
<organism evidence="11">
    <name type="scientific">Phaffia rhodozyma</name>
    <name type="common">Yeast</name>
    <name type="synonym">Xanthophyllomyces dendrorhous</name>
    <dbReference type="NCBI Taxonomy" id="264483"/>
    <lineage>
        <taxon>Eukaryota</taxon>
        <taxon>Fungi</taxon>
        <taxon>Dikarya</taxon>
        <taxon>Basidiomycota</taxon>
        <taxon>Agaricomycotina</taxon>
        <taxon>Tremellomycetes</taxon>
        <taxon>Cystofilobasidiales</taxon>
        <taxon>Mrakiaceae</taxon>
        <taxon>Phaffia</taxon>
    </lineage>
</organism>
<dbReference type="PROSITE" id="PS50920">
    <property type="entry name" value="SOLCAR"/>
    <property type="match status" value="3"/>
</dbReference>
<dbReference type="GO" id="GO:0031966">
    <property type="term" value="C:mitochondrial membrane"/>
    <property type="evidence" value="ECO:0007669"/>
    <property type="project" value="UniProtKB-SubCell"/>
</dbReference>
<dbReference type="PANTHER" id="PTHR45624">
    <property type="entry name" value="MITOCHONDRIAL BASIC AMINO ACIDS TRANSPORTER-RELATED"/>
    <property type="match status" value="1"/>
</dbReference>
<dbReference type="SUPFAM" id="SSF103506">
    <property type="entry name" value="Mitochondrial carrier"/>
    <property type="match status" value="1"/>
</dbReference>
<evidence type="ECO:0000256" key="1">
    <source>
        <dbReference type="ARBA" id="ARBA00004225"/>
    </source>
</evidence>
<evidence type="ECO:0000256" key="9">
    <source>
        <dbReference type="PROSITE-ProRule" id="PRU00282"/>
    </source>
</evidence>
<evidence type="ECO:0000256" key="3">
    <source>
        <dbReference type="ARBA" id="ARBA00022448"/>
    </source>
</evidence>
<keyword evidence="3 10" id="KW-0813">Transport</keyword>
<name>A0A0F7SN59_PHARH</name>
<feature type="repeat" description="Solcar" evidence="9">
    <location>
        <begin position="239"/>
        <end position="323"/>
    </location>
</feature>
<dbReference type="InterPro" id="IPR018108">
    <property type="entry name" value="MCP_transmembrane"/>
</dbReference>
<dbReference type="EMBL" id="LN483124">
    <property type="protein sequence ID" value="CED82104.1"/>
    <property type="molecule type" value="Genomic_DNA"/>
</dbReference>
<reference evidence="11" key="1">
    <citation type="submission" date="2014-08" db="EMBL/GenBank/DDBJ databases">
        <authorList>
            <person name="Sharma Rahul"/>
            <person name="Thines Marco"/>
        </authorList>
    </citation>
    <scope>NUCLEOTIDE SEQUENCE</scope>
</reference>
<evidence type="ECO:0000256" key="8">
    <source>
        <dbReference type="ARBA" id="ARBA00023136"/>
    </source>
</evidence>
<dbReference type="InterPro" id="IPR050567">
    <property type="entry name" value="Mitochondrial_Carrier"/>
</dbReference>
<evidence type="ECO:0000256" key="10">
    <source>
        <dbReference type="RuleBase" id="RU000488"/>
    </source>
</evidence>
<evidence type="ECO:0000256" key="4">
    <source>
        <dbReference type="ARBA" id="ARBA00022692"/>
    </source>
</evidence>
<comment type="similarity">
    <text evidence="2 10">Belongs to the mitochondrial carrier (TC 2.A.29) family.</text>
</comment>
<dbReference type="AlphaFoldDB" id="A0A0F7SN59"/>
<dbReference type="GO" id="GO:0000064">
    <property type="term" value="F:L-ornithine transmembrane transporter activity"/>
    <property type="evidence" value="ECO:0007669"/>
    <property type="project" value="TreeGrafter"/>
</dbReference>
<evidence type="ECO:0000256" key="7">
    <source>
        <dbReference type="ARBA" id="ARBA00023128"/>
    </source>
</evidence>
<sequence length="331" mass="35731">MSSDADSSNSVRLIGFLAGTCSGLTKLAVGHPFDTIKTRMQCVPIGTYKGATDCFLTTIRREGPLALYKGASPPAVGWAITDSVLLGSLHNYRILLLSHGFAETTPSLTVEEKDEKRLSLLGHAVAGIGAGWTNAVFAHPIELLKGKLQLQLAAANTHHSSRTNHASTTSPKPPVVQFSGPIDCARQVVREQGFQGLWRGFGATLAFRSNFAFMFGGYELNMRLFSLLDNTPYALSIPTQTFIAGGMGANAFWLGALPADNVKNRMMTDSITKPRYTGVLSVVRAIYAEAGFKGFYRGFVPVVLRAFPTNASALFVFESVMRWSGAEKTRG</sequence>
<dbReference type="PANTHER" id="PTHR45624:SF57">
    <property type="entry name" value="MITOCHONDRIAL SUBSTRATE CARRIER FAMILY PROTEIN L"/>
    <property type="match status" value="1"/>
</dbReference>
<feature type="repeat" description="Solcar" evidence="9">
    <location>
        <begin position="10"/>
        <end position="95"/>
    </location>
</feature>
<accession>A0A0F7SN59</accession>
<proteinExistence type="inferred from homology"/>
<keyword evidence="7" id="KW-0496">Mitochondrion</keyword>
<keyword evidence="5" id="KW-0677">Repeat</keyword>
<feature type="repeat" description="Solcar" evidence="9">
    <location>
        <begin position="118"/>
        <end position="224"/>
    </location>
</feature>
<dbReference type="GO" id="GO:1990575">
    <property type="term" value="P:mitochondrial L-ornithine transmembrane transport"/>
    <property type="evidence" value="ECO:0007669"/>
    <property type="project" value="TreeGrafter"/>
</dbReference>
<evidence type="ECO:0000256" key="2">
    <source>
        <dbReference type="ARBA" id="ARBA00006375"/>
    </source>
</evidence>
<evidence type="ECO:0000313" key="11">
    <source>
        <dbReference type="EMBL" id="CED82104.1"/>
    </source>
</evidence>
<protein>
    <submittedName>
        <fullName evidence="11">Mitochondrial carnitine-acylcarnitine carrier protein</fullName>
    </submittedName>
</protein>
<keyword evidence="8 9" id="KW-0472">Membrane</keyword>
<dbReference type="InterPro" id="IPR023395">
    <property type="entry name" value="MCP_dom_sf"/>
</dbReference>
<keyword evidence="6" id="KW-1133">Transmembrane helix</keyword>